<evidence type="ECO:0000313" key="2">
    <source>
        <dbReference type="EMBL" id="WAG61130.1"/>
    </source>
</evidence>
<gene>
    <name evidence="2" type="ORF">LL038_02460</name>
</gene>
<dbReference type="AlphaFoldDB" id="A0AA47I7N3"/>
<evidence type="ECO:0000313" key="3">
    <source>
        <dbReference type="Proteomes" id="UP001164733"/>
    </source>
</evidence>
<dbReference type="Proteomes" id="UP001164733">
    <property type="component" value="Chromosome"/>
</dbReference>
<proteinExistence type="predicted"/>
<feature type="region of interest" description="Disordered" evidence="1">
    <location>
        <begin position="128"/>
        <end position="147"/>
    </location>
</feature>
<dbReference type="RefSeq" id="WP_216122237.1">
    <property type="nucleotide sequence ID" value="NZ_CP086239.1"/>
</dbReference>
<reference evidence="2" key="1">
    <citation type="submission" date="2021-11" db="EMBL/GenBank/DDBJ databases">
        <title>Clostridia strains as spoilage organisms.</title>
        <authorList>
            <person name="Wambui J."/>
            <person name="Stevens M.J.A."/>
            <person name="Stephan R."/>
        </authorList>
    </citation>
    <scope>NUCLEOTIDE SEQUENCE</scope>
    <source>
        <strain evidence="2">CF009</strain>
    </source>
</reference>
<name>A0AA47I7N3_9CLOT</name>
<accession>A0AA47I7N3</accession>
<organism evidence="2 3">
    <name type="scientific">Clostridium estertheticum</name>
    <dbReference type="NCBI Taxonomy" id="238834"/>
    <lineage>
        <taxon>Bacteria</taxon>
        <taxon>Bacillati</taxon>
        <taxon>Bacillota</taxon>
        <taxon>Clostridia</taxon>
        <taxon>Eubacteriales</taxon>
        <taxon>Clostridiaceae</taxon>
        <taxon>Clostridium</taxon>
    </lineage>
</organism>
<feature type="compositionally biased region" description="Basic and acidic residues" evidence="1">
    <location>
        <begin position="135"/>
        <end position="147"/>
    </location>
</feature>
<sequence length="147" mass="16736">MDISGISMEVSLPIVQQHPDAVVMKTDTGKDLGKENDKQMIEKVHNDAIDSNSGQNLDVIADKQMDKKEELHKQQQQEMKWAQDNQKMLNVKEVKLLQMREIAEQGKQVAVTEQQLSNFNHRLDKLAPQVSAIDSESKRTKDGKKLE</sequence>
<protein>
    <submittedName>
        <fullName evidence="2">Uncharacterized protein</fullName>
    </submittedName>
</protein>
<evidence type="ECO:0000256" key="1">
    <source>
        <dbReference type="SAM" id="MobiDB-lite"/>
    </source>
</evidence>
<dbReference type="EMBL" id="CP086239">
    <property type="protein sequence ID" value="WAG61130.1"/>
    <property type="molecule type" value="Genomic_DNA"/>
</dbReference>